<dbReference type="InterPro" id="IPR006131">
    <property type="entry name" value="Asp_carbamoyltransf_Asp/Orn-bd"/>
</dbReference>
<dbReference type="GO" id="GO:0042450">
    <property type="term" value="P:L-arginine biosynthetic process via ornithine"/>
    <property type="evidence" value="ECO:0007669"/>
    <property type="project" value="TreeGrafter"/>
</dbReference>
<protein>
    <recommendedName>
        <fullName evidence="5">Aspartate/ornithine carbamoyltransferase carbamoyl-P binding domain-containing protein</fullName>
    </recommendedName>
</protein>
<sequence>LDGIIIRAYSHSDVEELANNASIPVINALTDMYHPCQGIADIFTIKEKKGRIRNIRIGYLGDGNNVCHSLMLGSVMSKANIVIACPHGYEPETEVYEAAKEIAVSDMVSPLLSCKSLELRYNDFPFNLLIATSKETLVLVDGFS</sequence>
<dbReference type="InterPro" id="IPR006132">
    <property type="entry name" value="Asp/Orn_carbamoyltranf_P-bd"/>
</dbReference>
<dbReference type="SUPFAM" id="SSF53671">
    <property type="entry name" value="Aspartate/ornithine carbamoyltransferase"/>
    <property type="match status" value="1"/>
</dbReference>
<evidence type="ECO:0008006" key="5">
    <source>
        <dbReference type="Google" id="ProtNLM"/>
    </source>
</evidence>
<evidence type="ECO:0000313" key="4">
    <source>
        <dbReference type="EMBL" id="GAH12557.1"/>
    </source>
</evidence>
<dbReference type="Pfam" id="PF00185">
    <property type="entry name" value="OTCace"/>
    <property type="match status" value="1"/>
</dbReference>
<proteinExistence type="predicted"/>
<dbReference type="AlphaFoldDB" id="X1CXK1"/>
<feature type="domain" description="Aspartate/ornithine carbamoyltransferase Asp/Orn-binding" evidence="2">
    <location>
        <begin position="54"/>
        <end position="105"/>
    </location>
</feature>
<dbReference type="EMBL" id="BART01037942">
    <property type="protein sequence ID" value="GAH12557.1"/>
    <property type="molecule type" value="Genomic_DNA"/>
</dbReference>
<gene>
    <name evidence="4" type="ORF">S01H4_63205</name>
</gene>
<evidence type="ECO:0000256" key="1">
    <source>
        <dbReference type="ARBA" id="ARBA00022679"/>
    </source>
</evidence>
<dbReference type="GO" id="GO:0019240">
    <property type="term" value="P:citrulline biosynthetic process"/>
    <property type="evidence" value="ECO:0007669"/>
    <property type="project" value="TreeGrafter"/>
</dbReference>
<dbReference type="PANTHER" id="PTHR45753">
    <property type="entry name" value="ORNITHINE CARBAMOYLTRANSFERASE, MITOCHONDRIAL"/>
    <property type="match status" value="1"/>
</dbReference>
<dbReference type="GO" id="GO:0004585">
    <property type="term" value="F:ornithine carbamoyltransferase activity"/>
    <property type="evidence" value="ECO:0007669"/>
    <property type="project" value="TreeGrafter"/>
</dbReference>
<organism evidence="4">
    <name type="scientific">marine sediment metagenome</name>
    <dbReference type="NCBI Taxonomy" id="412755"/>
    <lineage>
        <taxon>unclassified sequences</taxon>
        <taxon>metagenomes</taxon>
        <taxon>ecological metagenomes</taxon>
    </lineage>
</organism>
<dbReference type="GO" id="GO:0016597">
    <property type="term" value="F:amino acid binding"/>
    <property type="evidence" value="ECO:0007669"/>
    <property type="project" value="InterPro"/>
</dbReference>
<dbReference type="Gene3D" id="3.40.50.1370">
    <property type="entry name" value="Aspartate/ornithine carbamoyltransferase"/>
    <property type="match status" value="2"/>
</dbReference>
<dbReference type="PANTHER" id="PTHR45753:SF3">
    <property type="entry name" value="ORNITHINE TRANSCARBAMYLASE, MITOCHONDRIAL"/>
    <property type="match status" value="1"/>
</dbReference>
<keyword evidence="1" id="KW-0808">Transferase</keyword>
<evidence type="ECO:0000259" key="2">
    <source>
        <dbReference type="Pfam" id="PF00185"/>
    </source>
</evidence>
<comment type="caution">
    <text evidence="4">The sequence shown here is derived from an EMBL/GenBank/DDBJ whole genome shotgun (WGS) entry which is preliminary data.</text>
</comment>
<evidence type="ECO:0000259" key="3">
    <source>
        <dbReference type="Pfam" id="PF02729"/>
    </source>
</evidence>
<dbReference type="InterPro" id="IPR036901">
    <property type="entry name" value="Asp/Orn_carbamoylTrfase_sf"/>
</dbReference>
<reference evidence="4" key="1">
    <citation type="journal article" date="2014" name="Front. Microbiol.">
        <title>High frequency of phylogenetically diverse reductive dehalogenase-homologous genes in deep subseafloor sedimentary metagenomes.</title>
        <authorList>
            <person name="Kawai M."/>
            <person name="Futagami T."/>
            <person name="Toyoda A."/>
            <person name="Takaki Y."/>
            <person name="Nishi S."/>
            <person name="Hori S."/>
            <person name="Arai W."/>
            <person name="Tsubouchi T."/>
            <person name="Morono Y."/>
            <person name="Uchiyama I."/>
            <person name="Ito T."/>
            <person name="Fujiyama A."/>
            <person name="Inagaki F."/>
            <person name="Takami H."/>
        </authorList>
    </citation>
    <scope>NUCLEOTIDE SEQUENCE</scope>
    <source>
        <strain evidence="4">Expedition CK06-06</strain>
    </source>
</reference>
<feature type="non-terminal residue" evidence="4">
    <location>
        <position position="1"/>
    </location>
</feature>
<dbReference type="Pfam" id="PF02729">
    <property type="entry name" value="OTCace_N"/>
    <property type="match status" value="1"/>
</dbReference>
<accession>X1CXK1</accession>
<name>X1CXK1_9ZZZZ</name>
<feature type="non-terminal residue" evidence="4">
    <location>
        <position position="144"/>
    </location>
</feature>
<feature type="domain" description="Aspartate/ornithine carbamoyltransferase carbamoyl-P binding" evidence="3">
    <location>
        <begin position="2"/>
        <end position="47"/>
    </location>
</feature>